<evidence type="ECO:0000313" key="2">
    <source>
        <dbReference type="EMBL" id="KAF2069234.1"/>
    </source>
</evidence>
<comment type="caution">
    <text evidence="2">The sequence shown here is derived from an EMBL/GenBank/DDBJ whole genome shotgun (WGS) entry which is preliminary data.</text>
</comment>
<name>A0A8J4PLE5_9MYCE</name>
<evidence type="ECO:0000256" key="1">
    <source>
        <dbReference type="SAM" id="Phobius"/>
    </source>
</evidence>
<evidence type="ECO:0000313" key="3">
    <source>
        <dbReference type="Proteomes" id="UP000695562"/>
    </source>
</evidence>
<organism evidence="2 3">
    <name type="scientific">Polysphondylium violaceum</name>
    <dbReference type="NCBI Taxonomy" id="133409"/>
    <lineage>
        <taxon>Eukaryota</taxon>
        <taxon>Amoebozoa</taxon>
        <taxon>Evosea</taxon>
        <taxon>Eumycetozoa</taxon>
        <taxon>Dictyostelia</taxon>
        <taxon>Dictyosteliales</taxon>
        <taxon>Dictyosteliaceae</taxon>
        <taxon>Polysphondylium</taxon>
    </lineage>
</organism>
<sequence length="190" mass="21517">MEEVVIEKSDVGIYLNKYPTELDGVVDCDEYRSIVYHLNERVKRIAVIKGISMTLAMAIGVVAGLSFKNHLYVSGLILGVTAIAFIGFCLNMTIKPQLQKFNNEFNSRGVSFRQVTYTERINDDESTSYTLLKIFYKKRQSPIGQQQQQQQSHSTFIFSEHPQGVGQPYSSPPLLPGVQTQQNEYIEIDV</sequence>
<keyword evidence="1" id="KW-0812">Transmembrane</keyword>
<keyword evidence="1" id="KW-1133">Transmembrane helix</keyword>
<dbReference type="Proteomes" id="UP000695562">
    <property type="component" value="Unassembled WGS sequence"/>
</dbReference>
<dbReference type="AlphaFoldDB" id="A0A8J4PLE5"/>
<feature type="transmembrane region" description="Helical" evidence="1">
    <location>
        <begin position="46"/>
        <end position="65"/>
    </location>
</feature>
<evidence type="ECO:0008006" key="4">
    <source>
        <dbReference type="Google" id="ProtNLM"/>
    </source>
</evidence>
<reference evidence="2" key="1">
    <citation type="submission" date="2020-01" db="EMBL/GenBank/DDBJ databases">
        <title>Development of genomics and gene disruption for Polysphondylium violaceum indicates a role for the polyketide synthase stlB in stalk morphogenesis.</title>
        <authorList>
            <person name="Narita B."/>
            <person name="Kawabe Y."/>
            <person name="Kin K."/>
            <person name="Saito T."/>
            <person name="Gibbs R."/>
            <person name="Kuspa A."/>
            <person name="Muzny D."/>
            <person name="Queller D."/>
            <person name="Richards S."/>
            <person name="Strassman J."/>
            <person name="Sucgang R."/>
            <person name="Worley K."/>
            <person name="Schaap P."/>
        </authorList>
    </citation>
    <scope>NUCLEOTIDE SEQUENCE</scope>
    <source>
        <strain evidence="2">QSvi11</strain>
    </source>
</reference>
<gene>
    <name evidence="2" type="ORF">CYY_009443</name>
</gene>
<protein>
    <recommendedName>
        <fullName evidence="4">Transmembrane protein</fullName>
    </recommendedName>
</protein>
<feature type="transmembrane region" description="Helical" evidence="1">
    <location>
        <begin position="71"/>
        <end position="90"/>
    </location>
</feature>
<proteinExistence type="predicted"/>
<accession>A0A8J4PLE5</accession>
<keyword evidence="1" id="KW-0472">Membrane</keyword>
<dbReference type="EMBL" id="AJWJ01000710">
    <property type="protein sequence ID" value="KAF2069234.1"/>
    <property type="molecule type" value="Genomic_DNA"/>
</dbReference>
<keyword evidence="3" id="KW-1185">Reference proteome</keyword>